<dbReference type="Proteomes" id="UP001549207">
    <property type="component" value="Unassembled WGS sequence"/>
</dbReference>
<name>A0ACC6TDX2_9MICC</name>
<comment type="caution">
    <text evidence="1">The sequence shown here is derived from an EMBL/GenBank/DDBJ whole genome shotgun (WGS) entry which is preliminary data.</text>
</comment>
<dbReference type="EMBL" id="JBEPNJ010000004">
    <property type="protein sequence ID" value="MET3771868.1"/>
    <property type="molecule type" value="Genomic_DNA"/>
</dbReference>
<gene>
    <name evidence="1" type="ORF">ABIC98_001505</name>
</gene>
<sequence length="149" mass="16651">MPVVEENIVVARPPQEVFDFLSKFENLAAYDRFVTASGQVGDGPVGLGTRGWGSNSYMGMRSDWTVEYTEFDPPRRLVSRSLEGKRDLTVAFNLEPADGGTRLSERIEVRSGLGFLDKLPDPLVSRILGWSLRGNLKNLARWLAEHPQT</sequence>
<organism evidence="1 2">
    <name type="scientific">Arthrobacter nitrophenolicus</name>
    <dbReference type="NCBI Taxonomy" id="683150"/>
    <lineage>
        <taxon>Bacteria</taxon>
        <taxon>Bacillati</taxon>
        <taxon>Actinomycetota</taxon>
        <taxon>Actinomycetes</taxon>
        <taxon>Micrococcales</taxon>
        <taxon>Micrococcaceae</taxon>
        <taxon>Arthrobacter</taxon>
    </lineage>
</organism>
<keyword evidence="2" id="KW-1185">Reference proteome</keyword>
<reference evidence="1" key="1">
    <citation type="submission" date="2024-06" db="EMBL/GenBank/DDBJ databases">
        <title>Genomic Encyclopedia of Type Strains, Phase IV (KMG-IV): sequencing the most valuable type-strain genomes for metagenomic binning, comparative biology and taxonomic classification.</title>
        <authorList>
            <person name="Goeker M."/>
        </authorList>
    </citation>
    <scope>NUCLEOTIDE SEQUENCE</scope>
    <source>
        <strain evidence="1">SJCon</strain>
    </source>
</reference>
<accession>A0ACC6TDX2</accession>
<evidence type="ECO:0000313" key="2">
    <source>
        <dbReference type="Proteomes" id="UP001549207"/>
    </source>
</evidence>
<protein>
    <submittedName>
        <fullName evidence="1">Carbon monoxide dehydrogenase subunit G</fullName>
    </submittedName>
</protein>
<proteinExistence type="predicted"/>
<evidence type="ECO:0000313" key="1">
    <source>
        <dbReference type="EMBL" id="MET3771868.1"/>
    </source>
</evidence>